<protein>
    <recommendedName>
        <fullName evidence="7">3-phosphoshikimate 1-carboxyvinyltransferase</fullName>
        <ecNumber evidence="7">2.5.1.19</ecNumber>
    </recommendedName>
    <alternativeName>
        <fullName evidence="7">5-enolpyruvylshikimate-3-phosphate synthase</fullName>
        <shortName evidence="7">EPSP synthase</shortName>
        <shortName evidence="7">EPSPS</shortName>
    </alternativeName>
</protein>
<feature type="domain" description="Enolpyruvate transferase" evidence="8">
    <location>
        <begin position="7"/>
        <end position="423"/>
    </location>
</feature>
<feature type="binding site" evidence="7">
    <location>
        <position position="346"/>
    </location>
    <ligand>
        <name>phosphoenolpyruvate</name>
        <dbReference type="ChEBI" id="CHEBI:58702"/>
    </ligand>
</feature>
<dbReference type="CDD" id="cd01556">
    <property type="entry name" value="EPSP_synthase"/>
    <property type="match status" value="1"/>
</dbReference>
<comment type="catalytic activity">
    <reaction evidence="6">
        <text>3-phosphoshikimate + phosphoenolpyruvate = 5-O-(1-carboxyvinyl)-3-phosphoshikimate + phosphate</text>
        <dbReference type="Rhea" id="RHEA:21256"/>
        <dbReference type="ChEBI" id="CHEBI:43474"/>
        <dbReference type="ChEBI" id="CHEBI:57701"/>
        <dbReference type="ChEBI" id="CHEBI:58702"/>
        <dbReference type="ChEBI" id="CHEBI:145989"/>
        <dbReference type="EC" id="2.5.1.19"/>
    </reaction>
    <physiologicalReaction direction="left-to-right" evidence="6">
        <dbReference type="Rhea" id="RHEA:21257"/>
    </physiologicalReaction>
</comment>
<dbReference type="GO" id="GO:0003866">
    <property type="term" value="F:3-phosphoshikimate 1-carboxyvinyltransferase activity"/>
    <property type="evidence" value="ECO:0007669"/>
    <property type="project" value="UniProtKB-EC"/>
</dbReference>
<comment type="caution">
    <text evidence="7">Lacks conserved residue(s) required for the propagation of feature annotation.</text>
</comment>
<keyword evidence="4 7" id="KW-0808">Transferase</keyword>
<feature type="binding site" evidence="7">
    <location>
        <position position="169"/>
    </location>
    <ligand>
        <name>3-phosphoshikimate</name>
        <dbReference type="ChEBI" id="CHEBI:145989"/>
    </ligand>
</feature>
<feature type="binding site" evidence="7">
    <location>
        <position position="169"/>
    </location>
    <ligand>
        <name>phosphoenolpyruvate</name>
        <dbReference type="ChEBI" id="CHEBI:58702"/>
    </ligand>
</feature>
<dbReference type="Proteomes" id="UP001250932">
    <property type="component" value="Unassembled WGS sequence"/>
</dbReference>
<feature type="binding site" evidence="7">
    <location>
        <position position="22"/>
    </location>
    <ligand>
        <name>phosphoenolpyruvate</name>
        <dbReference type="ChEBI" id="CHEBI:58702"/>
    </ligand>
</feature>
<feature type="binding site" evidence="7">
    <location>
        <position position="122"/>
    </location>
    <ligand>
        <name>phosphoenolpyruvate</name>
        <dbReference type="ChEBI" id="CHEBI:58702"/>
    </ligand>
</feature>
<dbReference type="Gene3D" id="3.65.10.10">
    <property type="entry name" value="Enolpyruvate transferase domain"/>
    <property type="match status" value="2"/>
</dbReference>
<comment type="subunit">
    <text evidence="7">Monomer.</text>
</comment>
<feature type="binding site" evidence="7">
    <location>
        <position position="388"/>
    </location>
    <ligand>
        <name>phosphoenolpyruvate</name>
        <dbReference type="ChEBI" id="CHEBI:58702"/>
    </ligand>
</feature>
<evidence type="ECO:0000313" key="9">
    <source>
        <dbReference type="EMBL" id="MDT7043149.1"/>
    </source>
</evidence>
<keyword evidence="7" id="KW-0963">Cytoplasm</keyword>
<feature type="binding site" evidence="7">
    <location>
        <position position="27"/>
    </location>
    <ligand>
        <name>3-phosphoshikimate</name>
        <dbReference type="ChEBI" id="CHEBI:145989"/>
    </ligand>
</feature>
<reference evidence="9 10" key="1">
    <citation type="journal article" date="2023" name="ISME J.">
        <title>Cultivation and genomic characterization of novel and ubiquitous marine nitrite-oxidizing bacteria from the Nitrospirales.</title>
        <authorList>
            <person name="Mueller A.J."/>
            <person name="Daebeler A."/>
            <person name="Herbold C.W."/>
            <person name="Kirkegaard R.H."/>
            <person name="Daims H."/>
        </authorList>
    </citation>
    <scope>NUCLEOTIDE SEQUENCE [LARGE SCALE GENOMIC DNA]</scope>
    <source>
        <strain evidence="9 10">EB</strain>
    </source>
</reference>
<evidence type="ECO:0000313" key="10">
    <source>
        <dbReference type="Proteomes" id="UP001250932"/>
    </source>
</evidence>
<comment type="subcellular location">
    <subcellularLocation>
        <location evidence="7">Cytoplasm</location>
    </subcellularLocation>
</comment>
<dbReference type="InterPro" id="IPR006264">
    <property type="entry name" value="EPSP_synthase"/>
</dbReference>
<comment type="pathway">
    <text evidence="1 7">Metabolic intermediate biosynthesis; chorismate biosynthesis; chorismate from D-erythrose 4-phosphate and phosphoenolpyruvate: step 6/7.</text>
</comment>
<evidence type="ECO:0000259" key="8">
    <source>
        <dbReference type="Pfam" id="PF00275"/>
    </source>
</evidence>
<comment type="similarity">
    <text evidence="2 7">Belongs to the EPSP synthase family.</text>
</comment>
<dbReference type="RefSeq" id="WP_313833649.1">
    <property type="nucleotide sequence ID" value="NZ_JAQOUE010000001.1"/>
</dbReference>
<comment type="caution">
    <text evidence="9">The sequence shown here is derived from an EMBL/GenBank/DDBJ whole genome shotgun (WGS) entry which is preliminary data.</text>
</comment>
<dbReference type="PANTHER" id="PTHR21090">
    <property type="entry name" value="AROM/DEHYDROQUINATE SYNTHASE"/>
    <property type="match status" value="1"/>
</dbReference>
<dbReference type="PANTHER" id="PTHR21090:SF5">
    <property type="entry name" value="PENTAFUNCTIONAL AROM POLYPEPTIDE"/>
    <property type="match status" value="1"/>
</dbReference>
<dbReference type="InterPro" id="IPR013792">
    <property type="entry name" value="RNA3'P_cycl/enolpyr_Trfase_a/b"/>
</dbReference>
<gene>
    <name evidence="7 9" type="primary">aroA</name>
    <name evidence="9" type="ORF">PPG34_12385</name>
</gene>
<keyword evidence="5 7" id="KW-0057">Aromatic amino acid biosynthesis</keyword>
<name>A0ABU3K9Y9_9BACT</name>
<dbReference type="PIRSF" id="PIRSF000505">
    <property type="entry name" value="EPSPS"/>
    <property type="match status" value="1"/>
</dbReference>
<proteinExistence type="inferred from homology"/>
<sequence>MNSLTITPRGSLRGTIHVPGDKSITHRALILSALGEGSATIRGYCRGQDCLNTLTALQQLGIFIQIETDQVQVSGKGLWGLTEPTEPLDCGNSGTGLRLLTGVLAGQQFFSVLTGDASLRSRPMGRIVKPLQQMGAHIQGRKGGELAPLAVTGSPLKGIDYLSPVSSAQIKSSVLLAGLFAEGETRFTEPLQSRDHTERMFRFLGIPFSTEGNTIRVTGRPSFQTKDLFVPGDLSAAAFFIVGASIVPDSEVRIPNIGLNPARTGILDILQQMGANIRIEKPREESGEPVGDLVVRTAQLRGISIGASQVPKTIDEFPIFCVAAAMAEGQTTVTGAEELRVKETDRIKAMATELQKLHVDIQETPDGFIVQGGSKIQGGRCTSYGDHRVAMAIAIAALTASSPTKIEDTDCIETSFPGFHDKLLELLTNSN</sequence>
<feature type="binding site" evidence="7">
    <location>
        <position position="22"/>
    </location>
    <ligand>
        <name>3-phosphoshikimate</name>
        <dbReference type="ChEBI" id="CHEBI:145989"/>
    </ligand>
</feature>
<evidence type="ECO:0000256" key="6">
    <source>
        <dbReference type="ARBA" id="ARBA00044633"/>
    </source>
</evidence>
<dbReference type="HAMAP" id="MF_00210">
    <property type="entry name" value="EPSP_synth"/>
    <property type="match status" value="1"/>
</dbReference>
<evidence type="ECO:0000256" key="3">
    <source>
        <dbReference type="ARBA" id="ARBA00022605"/>
    </source>
</evidence>
<accession>A0ABU3K9Y9</accession>
<feature type="binding site" evidence="7">
    <location>
        <position position="94"/>
    </location>
    <ligand>
        <name>phosphoenolpyruvate</name>
        <dbReference type="ChEBI" id="CHEBI:58702"/>
    </ligand>
</feature>
<feature type="binding site" evidence="7">
    <location>
        <position position="342"/>
    </location>
    <ligand>
        <name>3-phosphoshikimate</name>
        <dbReference type="ChEBI" id="CHEBI:145989"/>
    </ligand>
</feature>
<organism evidence="9 10">
    <name type="scientific">Candidatus Nitronereus thalassa</name>
    <dbReference type="NCBI Taxonomy" id="3020898"/>
    <lineage>
        <taxon>Bacteria</taxon>
        <taxon>Pseudomonadati</taxon>
        <taxon>Nitrospirota</taxon>
        <taxon>Nitrospiria</taxon>
        <taxon>Nitrospirales</taxon>
        <taxon>Nitrospiraceae</taxon>
        <taxon>Candidatus Nitronereus</taxon>
    </lineage>
</organism>
<dbReference type="PROSITE" id="PS00104">
    <property type="entry name" value="EPSP_SYNTHASE_1"/>
    <property type="match status" value="1"/>
</dbReference>
<feature type="binding site" evidence="7">
    <location>
        <position position="315"/>
    </location>
    <ligand>
        <name>3-phosphoshikimate</name>
        <dbReference type="ChEBI" id="CHEBI:145989"/>
    </ligand>
</feature>
<feature type="binding site" evidence="7">
    <location>
        <position position="167"/>
    </location>
    <ligand>
        <name>3-phosphoshikimate</name>
        <dbReference type="ChEBI" id="CHEBI:145989"/>
    </ligand>
</feature>
<dbReference type="NCBIfam" id="TIGR01356">
    <property type="entry name" value="aroA"/>
    <property type="match status" value="1"/>
</dbReference>
<evidence type="ECO:0000256" key="4">
    <source>
        <dbReference type="ARBA" id="ARBA00022679"/>
    </source>
</evidence>
<dbReference type="InterPro" id="IPR001986">
    <property type="entry name" value="Enolpyruvate_Tfrase_dom"/>
</dbReference>
<dbReference type="EC" id="2.5.1.19" evidence="7"/>
<evidence type="ECO:0000256" key="7">
    <source>
        <dbReference type="HAMAP-Rule" id="MF_00210"/>
    </source>
</evidence>
<dbReference type="EMBL" id="JAQOUE010000001">
    <property type="protein sequence ID" value="MDT7043149.1"/>
    <property type="molecule type" value="Genomic_DNA"/>
</dbReference>
<keyword evidence="10" id="KW-1185">Reference proteome</keyword>
<dbReference type="SUPFAM" id="SSF55205">
    <property type="entry name" value="EPT/RTPC-like"/>
    <property type="match status" value="1"/>
</dbReference>
<evidence type="ECO:0000256" key="2">
    <source>
        <dbReference type="ARBA" id="ARBA00009948"/>
    </source>
</evidence>
<evidence type="ECO:0000256" key="5">
    <source>
        <dbReference type="ARBA" id="ARBA00023141"/>
    </source>
</evidence>
<dbReference type="InterPro" id="IPR023193">
    <property type="entry name" value="EPSP_synthase_CS"/>
</dbReference>
<dbReference type="InterPro" id="IPR036968">
    <property type="entry name" value="Enolpyruvate_Tfrase_sf"/>
</dbReference>
<feature type="binding site" evidence="7">
    <location>
        <position position="23"/>
    </location>
    <ligand>
        <name>3-phosphoshikimate</name>
        <dbReference type="ChEBI" id="CHEBI:145989"/>
    </ligand>
</feature>
<comment type="function">
    <text evidence="7">Catalyzes the transfer of the enolpyruvyl moiety of phosphoenolpyruvate (PEP) to the 5-hydroxyl of shikimate-3-phosphate (S3P) to produce enolpyruvyl shikimate-3-phosphate and inorganic phosphate.</text>
</comment>
<keyword evidence="3 7" id="KW-0028">Amino-acid biosynthesis</keyword>
<evidence type="ECO:0000256" key="1">
    <source>
        <dbReference type="ARBA" id="ARBA00004811"/>
    </source>
</evidence>
<feature type="active site" description="Proton acceptor" evidence="7">
    <location>
        <position position="315"/>
    </location>
</feature>
<dbReference type="Pfam" id="PF00275">
    <property type="entry name" value="EPSP_synthase"/>
    <property type="match status" value="1"/>
</dbReference>